<feature type="compositionally biased region" description="Basic and acidic residues" evidence="1">
    <location>
        <begin position="96"/>
        <end position="106"/>
    </location>
</feature>
<dbReference type="AlphaFoldDB" id="A0AA38XJ89"/>
<organism evidence="2 3">
    <name type="scientific">Cladophialophora chaetospira</name>
    <dbReference type="NCBI Taxonomy" id="386627"/>
    <lineage>
        <taxon>Eukaryota</taxon>
        <taxon>Fungi</taxon>
        <taxon>Dikarya</taxon>
        <taxon>Ascomycota</taxon>
        <taxon>Pezizomycotina</taxon>
        <taxon>Eurotiomycetes</taxon>
        <taxon>Chaetothyriomycetidae</taxon>
        <taxon>Chaetothyriales</taxon>
        <taxon>Herpotrichiellaceae</taxon>
        <taxon>Cladophialophora</taxon>
    </lineage>
</organism>
<evidence type="ECO:0000313" key="2">
    <source>
        <dbReference type="EMBL" id="KAJ9614021.1"/>
    </source>
</evidence>
<dbReference type="PANTHER" id="PTHR36826">
    <property type="entry name" value="PROTEIN ECM13"/>
    <property type="match status" value="1"/>
</dbReference>
<evidence type="ECO:0000256" key="1">
    <source>
        <dbReference type="SAM" id="MobiDB-lite"/>
    </source>
</evidence>
<proteinExistence type="predicted"/>
<feature type="compositionally biased region" description="Acidic residues" evidence="1">
    <location>
        <begin position="107"/>
        <end position="131"/>
    </location>
</feature>
<comment type="caution">
    <text evidence="2">The sequence shown here is derived from an EMBL/GenBank/DDBJ whole genome shotgun (WGS) entry which is preliminary data.</text>
</comment>
<feature type="compositionally biased region" description="Polar residues" evidence="1">
    <location>
        <begin position="206"/>
        <end position="221"/>
    </location>
</feature>
<keyword evidence="3" id="KW-1185">Reference proteome</keyword>
<name>A0AA38XJ89_9EURO</name>
<dbReference type="EMBL" id="JAPDRK010000003">
    <property type="protein sequence ID" value="KAJ9614021.1"/>
    <property type="molecule type" value="Genomic_DNA"/>
</dbReference>
<protein>
    <submittedName>
        <fullName evidence="2">Uncharacterized protein</fullName>
    </submittedName>
</protein>
<dbReference type="Proteomes" id="UP001172673">
    <property type="component" value="Unassembled WGS sequence"/>
</dbReference>
<gene>
    <name evidence="2" type="ORF">H2200_002157</name>
</gene>
<sequence>MPSTVTFSAGAATTKSSTQSIYTRPAKKQKMSITQTYFLAHSARGKLSKEAARADHDLRLLVGHANMLDCLMLDLANAEQEQERWFNNIVNGSQEEETKSHQHVETIVEEPEQDWELEDAVSSDEESDDEEKPNTKVTAIEVDSDMSEDDDEENDELTLVRTASRHSPPELSLDSDDSESDDEQMPPSPPTLTIDVLSEKQRRAIATTSFYDAKDNTSLSPEESEAFEQEGFYLPSRQQPTIIAAY</sequence>
<feature type="compositionally biased region" description="Acidic residues" evidence="1">
    <location>
        <begin position="173"/>
        <end position="184"/>
    </location>
</feature>
<feature type="region of interest" description="Disordered" evidence="1">
    <location>
        <begin position="94"/>
        <end position="228"/>
    </location>
</feature>
<dbReference type="PANTHER" id="PTHR36826:SF1">
    <property type="entry name" value="PROTEIN ECM13"/>
    <property type="match status" value="1"/>
</dbReference>
<evidence type="ECO:0000313" key="3">
    <source>
        <dbReference type="Proteomes" id="UP001172673"/>
    </source>
</evidence>
<feature type="compositionally biased region" description="Acidic residues" evidence="1">
    <location>
        <begin position="142"/>
        <end position="156"/>
    </location>
</feature>
<reference evidence="2" key="1">
    <citation type="submission" date="2022-10" db="EMBL/GenBank/DDBJ databases">
        <title>Culturing micro-colonial fungi from biological soil crusts in the Mojave desert and describing Neophaeococcomyces mojavensis, and introducing the new genera and species Taxawa tesnikishii.</title>
        <authorList>
            <person name="Kurbessoian T."/>
            <person name="Stajich J.E."/>
        </authorList>
    </citation>
    <scope>NUCLEOTIDE SEQUENCE</scope>
    <source>
        <strain evidence="2">TK_41</strain>
    </source>
</reference>
<dbReference type="InterPro" id="IPR037738">
    <property type="entry name" value="Ecm13-like"/>
</dbReference>
<accession>A0AA38XJ89</accession>